<dbReference type="InterPro" id="IPR056842">
    <property type="entry name" value="THADA-like_TPR_C"/>
</dbReference>
<sequence length="935" mass="105663">MDFTVIEDSNLNNGVKTKGMHATSQLLLLCAWRTIKEISLLFGELIERIPVVKEKSQGFLTEELLLTIGSYFMKALSQIKHRGAFEQAYIGFTKVCLTLWRCPIKELADLPGFWLEEMMTEITTASDKLCATRRSAGVPFIIQALLVSEHEISPASTCFHAAMSQLLDLCESSEKSSISKIHALNILRSLFRSTELGDQVNSYVARGVKIAVLGFNASSWSVRNASTLLLSALLVRIFGVPRSKETLTWKNKMTGRIFFMRYPSLYEFFLSQLEIFDSNNSNLEVTNASELTIFPVLMILARLYPSSLEGTDSNLQLSTFIKYVLNASKSGIHEVRILAATAIASLISRESTADCVRNLFNVLDATQSDNARHGTLLQLSQIIQTWKSHQYGMQPAIQNHVIFKINNIVPKILDLNTSLVVKESILKLAFYSLTSFGQHFNLKCLMSAHSLLEALNDSSKPFIYTVGDTNLKVTLVLILAYEILVSAKFLTTSEAMSSMEYQDWFKKGVNFSNFVLGITRSSDFDQIDTILTFLFYALLCGNEVNVELSLPKNECEDLNALVVINHDFNLFKYIFSILKLSPVMKTEMGELLSCDTFCRQFVYNLRKLVAEDAHNLYKHKFLAVLRFFPSALEAYCDNCDKLVAGRCSLDDNASAFTYLSKSCFGDNDDSVTIQALHCIRAYLSIQKQKRKQWSQKDFEDLCNILFANGCVLDQTDQIRYAISQTIVENYSLFLAFSSPIDLLNLMTTVVLLSQDDLTPIRENIAQILGTVHESTRNLELLLEEFRNNSQIDSLLFAVAASAWLLKDIDYDTENEHQENVFDKTDMNAYFEEMVLAKLAAFHLSEVCSNSGIINVPLPKIISQWLINYSNLRPNFGNTLHDIFDLVLKKFSFEPESYLLLLLQSNLKCNSAAKQIMSLTKLKYVRLFCDKACKSQ</sequence>
<gene>
    <name evidence="6" type="ORF">BEMITA_LOCUS1267</name>
</gene>
<feature type="domain" description="DUF2428" evidence="4">
    <location>
        <begin position="18"/>
        <end position="221"/>
    </location>
</feature>
<protein>
    <recommendedName>
        <fullName evidence="3">tRNA (32-2'-O)-methyltransferase regulator THADA</fullName>
    </recommendedName>
</protein>
<dbReference type="PANTHER" id="PTHR14387:SF7">
    <property type="entry name" value="THYROID ADENOMA-ASSOCIATED PROTEIN"/>
    <property type="match status" value="1"/>
</dbReference>
<dbReference type="SUPFAM" id="SSF48371">
    <property type="entry name" value="ARM repeat"/>
    <property type="match status" value="1"/>
</dbReference>
<dbReference type="GO" id="GO:0005829">
    <property type="term" value="C:cytosol"/>
    <property type="evidence" value="ECO:0007669"/>
    <property type="project" value="TreeGrafter"/>
</dbReference>
<evidence type="ECO:0000259" key="5">
    <source>
        <dbReference type="Pfam" id="PF25151"/>
    </source>
</evidence>
<evidence type="ECO:0000256" key="3">
    <source>
        <dbReference type="ARBA" id="ARBA00035698"/>
    </source>
</evidence>
<accession>A0A9P0A0G3</accession>
<evidence type="ECO:0000313" key="7">
    <source>
        <dbReference type="Proteomes" id="UP001152759"/>
    </source>
</evidence>
<keyword evidence="7" id="KW-1185">Reference proteome</keyword>
<dbReference type="Pfam" id="PF10350">
    <property type="entry name" value="DUF2428"/>
    <property type="match status" value="1"/>
</dbReference>
<reference evidence="6" key="1">
    <citation type="submission" date="2021-12" db="EMBL/GenBank/DDBJ databases">
        <authorList>
            <person name="King R."/>
        </authorList>
    </citation>
    <scope>NUCLEOTIDE SEQUENCE</scope>
</reference>
<dbReference type="InterPro" id="IPR016024">
    <property type="entry name" value="ARM-type_fold"/>
</dbReference>
<dbReference type="InterPro" id="IPR019442">
    <property type="entry name" value="THADA/TRM732_DUF2428"/>
</dbReference>
<evidence type="ECO:0000259" key="4">
    <source>
        <dbReference type="Pfam" id="PF10350"/>
    </source>
</evidence>
<name>A0A9P0A0G3_BEMTA</name>
<comment type="similarity">
    <text evidence="1">Belongs to the THADA family.</text>
</comment>
<evidence type="ECO:0000313" key="6">
    <source>
        <dbReference type="EMBL" id="CAH0381644.1"/>
    </source>
</evidence>
<dbReference type="AlphaFoldDB" id="A0A9P0A0G3"/>
<keyword evidence="2" id="KW-0819">tRNA processing</keyword>
<evidence type="ECO:0000256" key="1">
    <source>
        <dbReference type="ARBA" id="ARBA00010409"/>
    </source>
</evidence>
<dbReference type="Pfam" id="PF25151">
    <property type="entry name" value="TPR_Trm732_C"/>
    <property type="match status" value="1"/>
</dbReference>
<dbReference type="EMBL" id="OU963862">
    <property type="protein sequence ID" value="CAH0381644.1"/>
    <property type="molecule type" value="Genomic_DNA"/>
</dbReference>
<feature type="domain" description="tRNA (32-2'-O)-methyltransferase regulator THADA-like C-terminal TPR repeats region" evidence="5">
    <location>
        <begin position="223"/>
        <end position="381"/>
    </location>
</feature>
<dbReference type="GO" id="GO:0030488">
    <property type="term" value="P:tRNA methylation"/>
    <property type="evidence" value="ECO:0007669"/>
    <property type="project" value="TreeGrafter"/>
</dbReference>
<organism evidence="6 7">
    <name type="scientific">Bemisia tabaci</name>
    <name type="common">Sweetpotato whitefly</name>
    <name type="synonym">Aleurodes tabaci</name>
    <dbReference type="NCBI Taxonomy" id="7038"/>
    <lineage>
        <taxon>Eukaryota</taxon>
        <taxon>Metazoa</taxon>
        <taxon>Ecdysozoa</taxon>
        <taxon>Arthropoda</taxon>
        <taxon>Hexapoda</taxon>
        <taxon>Insecta</taxon>
        <taxon>Pterygota</taxon>
        <taxon>Neoptera</taxon>
        <taxon>Paraneoptera</taxon>
        <taxon>Hemiptera</taxon>
        <taxon>Sternorrhyncha</taxon>
        <taxon>Aleyrodoidea</taxon>
        <taxon>Aleyrodidae</taxon>
        <taxon>Aleyrodinae</taxon>
        <taxon>Bemisia</taxon>
    </lineage>
</organism>
<dbReference type="Proteomes" id="UP001152759">
    <property type="component" value="Chromosome 1"/>
</dbReference>
<evidence type="ECO:0000256" key="2">
    <source>
        <dbReference type="ARBA" id="ARBA00022694"/>
    </source>
</evidence>
<dbReference type="PANTHER" id="PTHR14387">
    <property type="entry name" value="THADA/DEATH RECEPTOR INTERACTING PROTEIN"/>
    <property type="match status" value="1"/>
</dbReference>
<proteinExistence type="inferred from homology"/>
<dbReference type="InterPro" id="IPR051954">
    <property type="entry name" value="tRNA_methyltransferase_THADA"/>
</dbReference>